<proteinExistence type="predicted"/>
<accession>A0AAV3YSF6</accession>
<reference evidence="1 2" key="1">
    <citation type="journal article" date="2021" name="Elife">
        <title>Chloroplast acquisition without the gene transfer in kleptoplastic sea slugs, Plakobranchus ocellatus.</title>
        <authorList>
            <person name="Maeda T."/>
            <person name="Takahashi S."/>
            <person name="Yoshida T."/>
            <person name="Shimamura S."/>
            <person name="Takaki Y."/>
            <person name="Nagai Y."/>
            <person name="Toyoda A."/>
            <person name="Suzuki Y."/>
            <person name="Arimoto A."/>
            <person name="Ishii H."/>
            <person name="Satoh N."/>
            <person name="Nishiyama T."/>
            <person name="Hasebe M."/>
            <person name="Maruyama T."/>
            <person name="Minagawa J."/>
            <person name="Obokata J."/>
            <person name="Shigenobu S."/>
        </authorList>
    </citation>
    <scope>NUCLEOTIDE SEQUENCE [LARGE SCALE GENOMIC DNA]</scope>
</reference>
<name>A0AAV3YSF6_9GAST</name>
<evidence type="ECO:0000313" key="1">
    <source>
        <dbReference type="EMBL" id="GFN86325.1"/>
    </source>
</evidence>
<dbReference type="SUPFAM" id="SSF56219">
    <property type="entry name" value="DNase I-like"/>
    <property type="match status" value="1"/>
</dbReference>
<keyword evidence="2" id="KW-1185">Reference proteome</keyword>
<evidence type="ECO:0000313" key="2">
    <source>
        <dbReference type="Proteomes" id="UP000735302"/>
    </source>
</evidence>
<comment type="caution">
    <text evidence="1">The sequence shown here is derived from an EMBL/GenBank/DDBJ whole genome shotgun (WGS) entry which is preliminary data.</text>
</comment>
<dbReference type="AlphaFoldDB" id="A0AAV3YSF6"/>
<sequence>MGNFNSKVGEEKVENIIGPFGTGEMNARGDRLTGWCEDNKFIVSKTWFENHPRRSWTWKSPADRSRNQVDYILIHERFRNSMKSSKSMSGADCGDDHVPVIESMKVKLKKLKKSKRTPRRLIKI</sequence>
<dbReference type="EMBL" id="BLXT01001517">
    <property type="protein sequence ID" value="GFN86325.1"/>
    <property type="molecule type" value="Genomic_DNA"/>
</dbReference>
<organism evidence="1 2">
    <name type="scientific">Plakobranchus ocellatus</name>
    <dbReference type="NCBI Taxonomy" id="259542"/>
    <lineage>
        <taxon>Eukaryota</taxon>
        <taxon>Metazoa</taxon>
        <taxon>Spiralia</taxon>
        <taxon>Lophotrochozoa</taxon>
        <taxon>Mollusca</taxon>
        <taxon>Gastropoda</taxon>
        <taxon>Heterobranchia</taxon>
        <taxon>Euthyneura</taxon>
        <taxon>Panpulmonata</taxon>
        <taxon>Sacoglossa</taxon>
        <taxon>Placobranchoidea</taxon>
        <taxon>Plakobranchidae</taxon>
        <taxon>Plakobranchus</taxon>
    </lineage>
</organism>
<dbReference type="InterPro" id="IPR036691">
    <property type="entry name" value="Endo/exonu/phosph_ase_sf"/>
</dbReference>
<gene>
    <name evidence="1" type="ORF">PoB_001283100</name>
</gene>
<protein>
    <submittedName>
        <fullName evidence="1">Craniofacial development protein 2-like protein</fullName>
    </submittedName>
</protein>
<dbReference type="Proteomes" id="UP000735302">
    <property type="component" value="Unassembled WGS sequence"/>
</dbReference>
<dbReference type="Gene3D" id="3.60.10.10">
    <property type="entry name" value="Endonuclease/exonuclease/phosphatase"/>
    <property type="match status" value="1"/>
</dbReference>